<dbReference type="Gene3D" id="3.40.50.300">
    <property type="entry name" value="P-loop containing nucleotide triphosphate hydrolases"/>
    <property type="match status" value="2"/>
</dbReference>
<keyword evidence="4" id="KW-0690">Ribosome biogenesis</keyword>
<feature type="domain" description="Helicase C-terminal" evidence="16">
    <location>
        <begin position="564"/>
        <end position="709"/>
    </location>
</feature>
<dbReference type="SMART" id="SM00322">
    <property type="entry name" value="KH"/>
    <property type="match status" value="1"/>
</dbReference>
<dbReference type="Pfam" id="PF00270">
    <property type="entry name" value="DEAD"/>
    <property type="match status" value="1"/>
</dbReference>
<dbReference type="SMART" id="SM00490">
    <property type="entry name" value="HELICc"/>
    <property type="match status" value="1"/>
</dbReference>
<dbReference type="PROSITE" id="PS51192">
    <property type="entry name" value="HELICASE_ATP_BIND_1"/>
    <property type="match status" value="1"/>
</dbReference>
<evidence type="ECO:0000313" key="17">
    <source>
        <dbReference type="Proteomes" id="UP000504634"/>
    </source>
</evidence>
<evidence type="ECO:0000256" key="1">
    <source>
        <dbReference type="ARBA" id="ARBA00004604"/>
    </source>
</evidence>
<dbReference type="Proteomes" id="UP000504634">
    <property type="component" value="Unplaced"/>
</dbReference>
<evidence type="ECO:0000256" key="2">
    <source>
        <dbReference type="ARBA" id="ARBA00009334"/>
    </source>
</evidence>
<dbReference type="InterPro" id="IPR001650">
    <property type="entry name" value="Helicase_C-like"/>
</dbReference>
<dbReference type="Gene3D" id="3.30.1370.10">
    <property type="entry name" value="K Homology domain, type 1"/>
    <property type="match status" value="1"/>
</dbReference>
<dbReference type="SUPFAM" id="SSF52540">
    <property type="entry name" value="P-loop containing nucleoside triphosphate hydrolases"/>
    <property type="match status" value="1"/>
</dbReference>
<keyword evidence="9 13" id="KW-0067">ATP-binding</keyword>
<comment type="similarity">
    <text evidence="2">Belongs to the DEAD box helicase family. DDX5/DBP2 subfamily.</text>
</comment>
<evidence type="ECO:0000256" key="3">
    <source>
        <dbReference type="ARBA" id="ARBA00012552"/>
    </source>
</evidence>
<dbReference type="InterPro" id="IPR004088">
    <property type="entry name" value="KH_dom_type_1"/>
</dbReference>
<feature type="compositionally biased region" description="Polar residues" evidence="14">
    <location>
        <begin position="724"/>
        <end position="745"/>
    </location>
</feature>
<evidence type="ECO:0000256" key="4">
    <source>
        <dbReference type="ARBA" id="ARBA00022517"/>
    </source>
</evidence>
<dbReference type="CDD" id="cd00268">
    <property type="entry name" value="DEADc"/>
    <property type="match status" value="1"/>
</dbReference>
<dbReference type="InterPro" id="IPR011545">
    <property type="entry name" value="DEAD/DEAH_box_helicase_dom"/>
</dbReference>
<dbReference type="InterPro" id="IPR004087">
    <property type="entry name" value="KH_dom"/>
</dbReference>
<evidence type="ECO:0000256" key="6">
    <source>
        <dbReference type="ARBA" id="ARBA00022741"/>
    </source>
</evidence>
<dbReference type="InterPro" id="IPR000629">
    <property type="entry name" value="RNA-helicase_DEAD-box_CS"/>
</dbReference>
<feature type="domain" description="Helicase ATP-binding" evidence="15">
    <location>
        <begin position="364"/>
        <end position="536"/>
    </location>
</feature>
<organism evidence="17 18">
    <name type="scientific">Drosophila lebanonensis</name>
    <name type="common">Fruit fly</name>
    <name type="synonym">Scaptodrosophila lebanonensis</name>
    <dbReference type="NCBI Taxonomy" id="7225"/>
    <lineage>
        <taxon>Eukaryota</taxon>
        <taxon>Metazoa</taxon>
        <taxon>Ecdysozoa</taxon>
        <taxon>Arthropoda</taxon>
        <taxon>Hexapoda</taxon>
        <taxon>Insecta</taxon>
        <taxon>Pterygota</taxon>
        <taxon>Neoptera</taxon>
        <taxon>Endopterygota</taxon>
        <taxon>Diptera</taxon>
        <taxon>Brachycera</taxon>
        <taxon>Muscomorpha</taxon>
        <taxon>Ephydroidea</taxon>
        <taxon>Drosophilidae</taxon>
        <taxon>Scaptodrosophila</taxon>
    </lineage>
</organism>
<dbReference type="CDD" id="cd18787">
    <property type="entry name" value="SF2_C_DEAD"/>
    <property type="match status" value="1"/>
</dbReference>
<dbReference type="GO" id="GO:0016787">
    <property type="term" value="F:hydrolase activity"/>
    <property type="evidence" value="ECO:0007669"/>
    <property type="project" value="UniProtKB-KW"/>
</dbReference>
<keyword evidence="12" id="KW-0694">RNA-binding</keyword>
<dbReference type="AlphaFoldDB" id="A0A6J2U3Z2"/>
<dbReference type="OrthoDB" id="196131at2759"/>
<dbReference type="InterPro" id="IPR036612">
    <property type="entry name" value="KH_dom_type_1_sf"/>
</dbReference>
<dbReference type="Pfam" id="PF00013">
    <property type="entry name" value="KH_1"/>
    <property type="match status" value="1"/>
</dbReference>
<comment type="subcellular location">
    <subcellularLocation>
        <location evidence="1">Nucleus</location>
        <location evidence="1">Nucleolus</location>
    </subcellularLocation>
</comment>
<dbReference type="GO" id="GO:0005524">
    <property type="term" value="F:ATP binding"/>
    <property type="evidence" value="ECO:0007669"/>
    <property type="project" value="UniProtKB-KW"/>
</dbReference>
<dbReference type="InterPro" id="IPR044742">
    <property type="entry name" value="DEAD/DEAH_RhlB"/>
</dbReference>
<evidence type="ECO:0000313" key="18">
    <source>
        <dbReference type="RefSeq" id="XP_030381842.1"/>
    </source>
</evidence>
<dbReference type="GO" id="GO:0003724">
    <property type="term" value="F:RNA helicase activity"/>
    <property type="evidence" value="ECO:0007669"/>
    <property type="project" value="UniProtKB-EC"/>
</dbReference>
<keyword evidence="7 13" id="KW-0378">Hydrolase</keyword>
<reference evidence="18" key="1">
    <citation type="submission" date="2025-08" db="UniProtKB">
        <authorList>
            <consortium name="RefSeq"/>
        </authorList>
    </citation>
    <scope>IDENTIFICATION</scope>
    <source>
        <strain evidence="18">11010-0011.00</strain>
        <tissue evidence="18">Whole body</tissue>
    </source>
</reference>
<dbReference type="GO" id="GO:0031047">
    <property type="term" value="P:regulatory ncRNA-mediated gene silencing"/>
    <property type="evidence" value="ECO:0007669"/>
    <property type="project" value="UniProtKB-ARBA"/>
</dbReference>
<dbReference type="GO" id="GO:0003723">
    <property type="term" value="F:RNA binding"/>
    <property type="evidence" value="ECO:0007669"/>
    <property type="project" value="UniProtKB-UniRule"/>
</dbReference>
<evidence type="ECO:0000256" key="8">
    <source>
        <dbReference type="ARBA" id="ARBA00022806"/>
    </source>
</evidence>
<dbReference type="SMART" id="SM00487">
    <property type="entry name" value="DEXDc"/>
    <property type="match status" value="1"/>
</dbReference>
<keyword evidence="8 13" id="KW-0347">Helicase</keyword>
<dbReference type="EC" id="3.6.4.13" evidence="3"/>
<feature type="region of interest" description="Disordered" evidence="14">
    <location>
        <begin position="113"/>
        <end position="146"/>
    </location>
</feature>
<dbReference type="InterPro" id="IPR027417">
    <property type="entry name" value="P-loop_NTPase"/>
</dbReference>
<dbReference type="PROSITE" id="PS00039">
    <property type="entry name" value="DEAD_ATP_HELICASE"/>
    <property type="match status" value="1"/>
</dbReference>
<dbReference type="Pfam" id="PF00271">
    <property type="entry name" value="Helicase_C"/>
    <property type="match status" value="1"/>
</dbReference>
<comment type="function">
    <text evidence="11">ATP-dependent RNA helicase required for 60S ribosomal subunit synthesis. Involved in efficient pre-rRNA processing, predominantly at site A3, which is necessary for the normal formation of 25S and 5.8S rRNAs.</text>
</comment>
<keyword evidence="6 13" id="KW-0547">Nucleotide-binding</keyword>
<evidence type="ECO:0000256" key="7">
    <source>
        <dbReference type="ARBA" id="ARBA00022801"/>
    </source>
</evidence>
<dbReference type="CDD" id="cd00105">
    <property type="entry name" value="KH-I"/>
    <property type="match status" value="1"/>
</dbReference>
<dbReference type="PROSITE" id="PS51194">
    <property type="entry name" value="HELICASE_CTER"/>
    <property type="match status" value="1"/>
</dbReference>
<evidence type="ECO:0000256" key="10">
    <source>
        <dbReference type="ARBA" id="ARBA00023242"/>
    </source>
</evidence>
<evidence type="ECO:0000259" key="15">
    <source>
        <dbReference type="PROSITE" id="PS51192"/>
    </source>
</evidence>
<feature type="compositionally biased region" description="Polar residues" evidence="14">
    <location>
        <begin position="113"/>
        <end position="138"/>
    </location>
</feature>
<dbReference type="InterPro" id="IPR014001">
    <property type="entry name" value="Helicase_ATP-bd"/>
</dbReference>
<dbReference type="FunFam" id="3.40.50.300:FF:000008">
    <property type="entry name" value="ATP-dependent RNA helicase RhlB"/>
    <property type="match status" value="1"/>
</dbReference>
<evidence type="ECO:0000256" key="13">
    <source>
        <dbReference type="RuleBase" id="RU000492"/>
    </source>
</evidence>
<feature type="region of interest" description="Disordered" evidence="14">
    <location>
        <begin position="233"/>
        <end position="262"/>
    </location>
</feature>
<keyword evidence="5" id="KW-0698">rRNA processing</keyword>
<evidence type="ECO:0000256" key="14">
    <source>
        <dbReference type="SAM" id="MobiDB-lite"/>
    </source>
</evidence>
<keyword evidence="10" id="KW-0539">Nucleus</keyword>
<evidence type="ECO:0000256" key="11">
    <source>
        <dbReference type="ARBA" id="ARBA00037449"/>
    </source>
</evidence>
<sequence length="745" mass="83047">MSSAITSESEIDLCSVDMLRRPIKTRSYYNSNNSRNLLRSVETRTTKNSPKGPISWRRQSKDNLWVTATPPNNKSIKEGLAQKRPSMEPVAQLAFGSAPQSNACKKRRSQMVFTSQPKAKSTGSVESSTLLPLATRSSPPLPSPETFQYRKSIDISSNDIGPILGRGGCTIAHIEREYKVSVNLDRHRLLVTVRGCEETQVVSAIADIRKIIKNNTPGAGNFVGGQQIMPLPQSSKLPATNWRSPSFRRSTTDTNATSRTRLSSDVLRAPATEPAVYNEAPEVTALTEQAVIDMRAENDNTMVSVVLNPGASSQNGGDDEQQPHPVIPRPIWLFDQAFAQYGNNWSTLLGERFERPTPIQAQAWPILLQGLDLIGVAQTGTGKTLAYLLPALIQTERQIRVCSGPGPHVLVLVPTRELAAQIDKEMQTFKSSSLRSVLIVGGGDRRAQIDSRSAHFIIGTPGRLIDMLDSHQLNIGRVTFLVLDEADRMLDMGFEHQIKKILRALRTTHQTVMTSATWPQEVRRLARMLTRNPIQVCVGTQHLSTTHSVKQTVCVIQDHDKFPLLVAFLGGMASTDKVIVFCQTKARASDLSLELLLNKYHNACLHGAMEQHERVQALSDIRSGYVRVLIATDLASRGLDIEEVTHVINFDFPRHIDEYVHRVGRTGRAGRTGNSISYFTRNDWAKASQLIRLLEEAEQEVPVELRQMAQRYNLNRQQRRRDNSTGSRMSKKFSSCEDSPSYIYQ</sequence>
<dbReference type="PROSITE" id="PS50084">
    <property type="entry name" value="KH_TYPE_1"/>
    <property type="match status" value="1"/>
</dbReference>
<dbReference type="SUPFAM" id="SSF54791">
    <property type="entry name" value="Eukaryotic type KH-domain (KH-domain type I)"/>
    <property type="match status" value="1"/>
</dbReference>
<evidence type="ECO:0000256" key="9">
    <source>
        <dbReference type="ARBA" id="ARBA00022840"/>
    </source>
</evidence>
<evidence type="ECO:0000259" key="16">
    <source>
        <dbReference type="PROSITE" id="PS51194"/>
    </source>
</evidence>
<dbReference type="RefSeq" id="XP_030381842.1">
    <property type="nucleotide sequence ID" value="XM_030525982.1"/>
</dbReference>
<gene>
    <name evidence="18" type="primary">LOC115629503</name>
</gene>
<evidence type="ECO:0000256" key="5">
    <source>
        <dbReference type="ARBA" id="ARBA00022552"/>
    </source>
</evidence>
<dbReference type="PANTHER" id="PTHR47958">
    <property type="entry name" value="ATP-DEPENDENT RNA HELICASE DBP3"/>
    <property type="match status" value="1"/>
</dbReference>
<evidence type="ECO:0000256" key="12">
    <source>
        <dbReference type="PROSITE-ProRule" id="PRU00117"/>
    </source>
</evidence>
<dbReference type="GeneID" id="115629503"/>
<proteinExistence type="inferred from homology"/>
<accession>A0A6J2U3Z2</accession>
<keyword evidence="17" id="KW-1185">Reference proteome</keyword>
<feature type="region of interest" description="Disordered" evidence="14">
    <location>
        <begin position="712"/>
        <end position="745"/>
    </location>
</feature>
<name>A0A6J2U3Z2_DROLE</name>
<protein>
    <recommendedName>
        <fullName evidence="3">RNA helicase</fullName>
        <ecNumber evidence="3">3.6.4.13</ecNumber>
    </recommendedName>
</protein>